<dbReference type="OMA" id="WAQRAYY"/>
<reference evidence="2" key="1">
    <citation type="journal article" date="2005" name="Nature">
        <title>Sequencing of Aspergillus nidulans and comparative analysis with A. fumigatus and A. oryzae.</title>
        <authorList>
            <person name="Galagan J.E."/>
            <person name="Calvo S.E."/>
            <person name="Cuomo C."/>
            <person name="Ma L.J."/>
            <person name="Wortman J.R."/>
            <person name="Batzoglou S."/>
            <person name="Lee S.I."/>
            <person name="Basturkmen M."/>
            <person name="Spevak C.C."/>
            <person name="Clutterbuck J."/>
            <person name="Kapitonov V."/>
            <person name="Jurka J."/>
            <person name="Scazzocchio C."/>
            <person name="Farman M."/>
            <person name="Butler J."/>
            <person name="Purcell S."/>
            <person name="Harris S."/>
            <person name="Braus G.H."/>
            <person name="Draht O."/>
            <person name="Busch S."/>
            <person name="D'Enfert C."/>
            <person name="Bouchier C."/>
            <person name="Goldman G.H."/>
            <person name="Bell-Pedersen D."/>
            <person name="Griffiths-Jones S."/>
            <person name="Doonan J.H."/>
            <person name="Yu J."/>
            <person name="Vienken K."/>
            <person name="Pain A."/>
            <person name="Freitag M."/>
            <person name="Selker E.U."/>
            <person name="Archer D.B."/>
            <person name="Penalva M.A."/>
            <person name="Oakley B.R."/>
            <person name="Momany M."/>
            <person name="Tanaka T."/>
            <person name="Kumagai T."/>
            <person name="Asai K."/>
            <person name="Machida M."/>
            <person name="Nierman W.C."/>
            <person name="Denning D.W."/>
            <person name="Caddick M."/>
            <person name="Hynes M."/>
            <person name="Paoletti M."/>
            <person name="Fischer R."/>
            <person name="Miller B."/>
            <person name="Dyer P."/>
            <person name="Sachs M.S."/>
            <person name="Osmani S.A."/>
            <person name="Birren B.W."/>
        </authorList>
    </citation>
    <scope>NUCLEOTIDE SEQUENCE [LARGE SCALE GENOMIC DNA]</scope>
    <source>
        <strain evidence="2">FGSC A4 / ATCC 38163 / CBS 112.46 / NRRL 194 / M139</strain>
    </source>
</reference>
<dbReference type="OrthoDB" id="4424523at2759"/>
<keyword evidence="2" id="KW-1185">Reference proteome</keyword>
<evidence type="ECO:0000313" key="1">
    <source>
        <dbReference type="EMBL" id="CBF76169.1"/>
    </source>
</evidence>
<sequence length="215" mass="25240">MGVIYRCTYNDEATWQHLKQWIVDENRESIATSKAPTLIDNLDIVFFEDRARFDGASRDELRVHFKEWRADQFTRLGPADLEVMRGTRLGELVPRITMVHPELMGSRFQQFIEVDEESLHSMREGFDEPVRPYGTGHVDLVYADWPHDLEDSDEDESQEEYEDYEVFEPIDGCTEENVGWMKVVATGLGPPFFFLSYGIEWWQESYVRPPDVLYI</sequence>
<dbReference type="HOGENOM" id="CLU_072615_5_0_1"/>
<protein>
    <submittedName>
        <fullName evidence="1">Uncharacterized protein</fullName>
    </submittedName>
</protein>
<dbReference type="Proteomes" id="UP000000560">
    <property type="component" value="Chromosome III"/>
</dbReference>
<dbReference type="RefSeq" id="XP_662667.1">
    <property type="nucleotide sequence ID" value="XM_657575.1"/>
</dbReference>
<dbReference type="InParanoid" id="Q5B317"/>
<proteinExistence type="predicted"/>
<dbReference type="KEGG" id="ani:ANIA_05063"/>
<evidence type="ECO:0000313" key="2">
    <source>
        <dbReference type="Proteomes" id="UP000000560"/>
    </source>
</evidence>
<dbReference type="eggNOG" id="ENOG502RUI6">
    <property type="taxonomic scope" value="Eukaryota"/>
</dbReference>
<organism evidence="1 2">
    <name type="scientific">Emericella nidulans (strain FGSC A4 / ATCC 38163 / CBS 112.46 / NRRL 194 / M139)</name>
    <name type="common">Aspergillus nidulans</name>
    <dbReference type="NCBI Taxonomy" id="227321"/>
    <lineage>
        <taxon>Eukaryota</taxon>
        <taxon>Fungi</taxon>
        <taxon>Dikarya</taxon>
        <taxon>Ascomycota</taxon>
        <taxon>Pezizomycotina</taxon>
        <taxon>Eurotiomycetes</taxon>
        <taxon>Eurotiomycetidae</taxon>
        <taxon>Eurotiales</taxon>
        <taxon>Aspergillaceae</taxon>
        <taxon>Aspergillus</taxon>
        <taxon>Aspergillus subgen. Nidulantes</taxon>
    </lineage>
</organism>
<dbReference type="AlphaFoldDB" id="Q5B317"/>
<dbReference type="GeneID" id="2872859"/>
<gene>
    <name evidence="1" type="ORF">ANIA_05063</name>
</gene>
<reference evidence="2" key="2">
    <citation type="journal article" date="2009" name="Fungal Genet. Biol.">
        <title>The 2008 update of the Aspergillus nidulans genome annotation: a community effort.</title>
        <authorList>
            <person name="Wortman J.R."/>
            <person name="Gilsenan J.M."/>
            <person name="Joardar V."/>
            <person name="Deegan J."/>
            <person name="Clutterbuck J."/>
            <person name="Andersen M.R."/>
            <person name="Archer D."/>
            <person name="Bencina M."/>
            <person name="Braus G."/>
            <person name="Coutinho P."/>
            <person name="von Dohren H."/>
            <person name="Doonan J."/>
            <person name="Driessen A.J."/>
            <person name="Durek P."/>
            <person name="Espeso E."/>
            <person name="Fekete E."/>
            <person name="Flipphi M."/>
            <person name="Estrada C.G."/>
            <person name="Geysens S."/>
            <person name="Goldman G."/>
            <person name="de Groot P.W."/>
            <person name="Hansen K."/>
            <person name="Harris S.D."/>
            <person name="Heinekamp T."/>
            <person name="Helmstaedt K."/>
            <person name="Henrissat B."/>
            <person name="Hofmann G."/>
            <person name="Homan T."/>
            <person name="Horio T."/>
            <person name="Horiuchi H."/>
            <person name="James S."/>
            <person name="Jones M."/>
            <person name="Karaffa L."/>
            <person name="Karanyi Z."/>
            <person name="Kato M."/>
            <person name="Keller N."/>
            <person name="Kelly D.E."/>
            <person name="Kiel J.A."/>
            <person name="Kim J.M."/>
            <person name="van der Klei I.J."/>
            <person name="Klis F.M."/>
            <person name="Kovalchuk A."/>
            <person name="Krasevec N."/>
            <person name="Kubicek C.P."/>
            <person name="Liu B."/>
            <person name="Maccabe A."/>
            <person name="Meyer V."/>
            <person name="Mirabito P."/>
            <person name="Miskei M."/>
            <person name="Mos M."/>
            <person name="Mullins J."/>
            <person name="Nelson D.R."/>
            <person name="Nielsen J."/>
            <person name="Oakley B.R."/>
            <person name="Osmani S.A."/>
            <person name="Pakula T."/>
            <person name="Paszewski A."/>
            <person name="Paulsen I."/>
            <person name="Pilsyk S."/>
            <person name="Pocsi I."/>
            <person name="Punt P.J."/>
            <person name="Ram A.F."/>
            <person name="Ren Q."/>
            <person name="Robellet X."/>
            <person name="Robson G."/>
            <person name="Seiboth B."/>
            <person name="van Solingen P."/>
            <person name="Specht T."/>
            <person name="Sun J."/>
            <person name="Taheri-Talesh N."/>
            <person name="Takeshita N."/>
            <person name="Ussery D."/>
            <person name="vanKuyk P.A."/>
            <person name="Visser H."/>
            <person name="van de Vondervoort P.J."/>
            <person name="de Vries R.P."/>
            <person name="Walton J."/>
            <person name="Xiang X."/>
            <person name="Xiong Y."/>
            <person name="Zeng A.P."/>
            <person name="Brandt B.W."/>
            <person name="Cornell M.J."/>
            <person name="van den Hondel C.A."/>
            <person name="Visser J."/>
            <person name="Oliver S.G."/>
            <person name="Turner G."/>
        </authorList>
    </citation>
    <scope>GENOME REANNOTATION</scope>
    <source>
        <strain evidence="2">FGSC A4 / ATCC 38163 / CBS 112.46 / NRRL 194 / M139</strain>
    </source>
</reference>
<dbReference type="VEuPathDB" id="FungiDB:AN5063"/>
<accession>Q5B317</accession>
<accession>C8V817</accession>
<name>Q5B317_EMENI</name>
<dbReference type="EMBL" id="BN001303">
    <property type="protein sequence ID" value="CBF76169.1"/>
    <property type="molecule type" value="Genomic_DNA"/>
</dbReference>